<dbReference type="InterPro" id="IPR011009">
    <property type="entry name" value="Kinase-like_dom_sf"/>
</dbReference>
<proteinExistence type="predicted"/>
<dbReference type="SUPFAM" id="SSF56112">
    <property type="entry name" value="Protein kinase-like (PK-like)"/>
    <property type="match status" value="1"/>
</dbReference>
<accession>A0A9Q0HAV1</accession>
<feature type="domain" description="Protein kinase" evidence="1">
    <location>
        <begin position="1"/>
        <end position="149"/>
    </location>
</feature>
<evidence type="ECO:0000313" key="3">
    <source>
        <dbReference type="Proteomes" id="UP001141806"/>
    </source>
</evidence>
<dbReference type="EMBL" id="JAMYWD010000008">
    <property type="protein sequence ID" value="KAJ4962728.1"/>
    <property type="molecule type" value="Genomic_DNA"/>
</dbReference>
<comment type="caution">
    <text evidence="2">The sequence shown here is derived from an EMBL/GenBank/DDBJ whole genome shotgun (WGS) entry which is preliminary data.</text>
</comment>
<dbReference type="PROSITE" id="PS50011">
    <property type="entry name" value="PROTEIN_KINASE_DOM"/>
    <property type="match status" value="1"/>
</dbReference>
<evidence type="ECO:0000259" key="1">
    <source>
        <dbReference type="PROSITE" id="PS50011"/>
    </source>
</evidence>
<dbReference type="GO" id="GO:0007165">
    <property type="term" value="P:signal transduction"/>
    <property type="evidence" value="ECO:0007669"/>
    <property type="project" value="TreeGrafter"/>
</dbReference>
<dbReference type="GO" id="GO:0004672">
    <property type="term" value="F:protein kinase activity"/>
    <property type="evidence" value="ECO:0007669"/>
    <property type="project" value="InterPro"/>
</dbReference>
<gene>
    <name evidence="2" type="ORF">NE237_022667</name>
</gene>
<organism evidence="2 3">
    <name type="scientific">Protea cynaroides</name>
    <dbReference type="NCBI Taxonomy" id="273540"/>
    <lineage>
        <taxon>Eukaryota</taxon>
        <taxon>Viridiplantae</taxon>
        <taxon>Streptophyta</taxon>
        <taxon>Embryophyta</taxon>
        <taxon>Tracheophyta</taxon>
        <taxon>Spermatophyta</taxon>
        <taxon>Magnoliopsida</taxon>
        <taxon>Proteales</taxon>
        <taxon>Proteaceae</taxon>
        <taxon>Protea</taxon>
    </lineage>
</organism>
<dbReference type="Proteomes" id="UP001141806">
    <property type="component" value="Unassembled WGS sequence"/>
</dbReference>
<dbReference type="GO" id="GO:0005524">
    <property type="term" value="F:ATP binding"/>
    <property type="evidence" value="ECO:0007669"/>
    <property type="project" value="InterPro"/>
</dbReference>
<keyword evidence="3" id="KW-1185">Reference proteome</keyword>
<protein>
    <recommendedName>
        <fullName evidence="1">Protein kinase domain-containing protein</fullName>
    </recommendedName>
</protein>
<dbReference type="Gene3D" id="1.10.510.10">
    <property type="entry name" value="Transferase(Phosphotransferase) domain 1"/>
    <property type="match status" value="1"/>
</dbReference>
<name>A0A9Q0HAV1_9MAGN</name>
<reference evidence="2" key="1">
    <citation type="journal article" date="2023" name="Plant J.">
        <title>The genome of the king protea, Protea cynaroides.</title>
        <authorList>
            <person name="Chang J."/>
            <person name="Duong T.A."/>
            <person name="Schoeman C."/>
            <person name="Ma X."/>
            <person name="Roodt D."/>
            <person name="Barker N."/>
            <person name="Li Z."/>
            <person name="Van de Peer Y."/>
            <person name="Mizrachi E."/>
        </authorList>
    </citation>
    <scope>NUCLEOTIDE SEQUENCE</scope>
    <source>
        <tissue evidence="2">Young leaves</tissue>
    </source>
</reference>
<evidence type="ECO:0000313" key="2">
    <source>
        <dbReference type="EMBL" id="KAJ4962728.1"/>
    </source>
</evidence>
<dbReference type="AlphaFoldDB" id="A0A9Q0HAV1"/>
<dbReference type="InterPro" id="IPR000719">
    <property type="entry name" value="Prot_kinase_dom"/>
</dbReference>
<sequence>MEPLSHGGMWIRGKTIGRGSFGNRWTHLPQLMAVKWAERETVTTFDGCPYILHCYGDEITTKNGELQCLARHYTRSILQGLNHIHNRGYVHCDIKPHWTMSCLPRLLLLSQLIMTRKRKRKRKKERHFFSLRGTPLYMLPEFVDQGFQR</sequence>
<dbReference type="PANTHER" id="PTHR48011:SF56">
    <property type="entry name" value="PROTEIN KINASE DOMAIN-CONTAINING PROTEIN"/>
    <property type="match status" value="1"/>
</dbReference>
<dbReference type="InterPro" id="IPR052751">
    <property type="entry name" value="Plant_MAPKKK"/>
</dbReference>
<dbReference type="PANTHER" id="PTHR48011">
    <property type="entry name" value="CCR4-NOT TRANSCRIPTIONAL COMPLEX SUBUNIT CAF120-RELATED"/>
    <property type="match status" value="1"/>
</dbReference>